<protein>
    <submittedName>
        <fullName evidence="2">Uncharacterized protein</fullName>
    </submittedName>
</protein>
<proteinExistence type="predicted"/>
<dbReference type="EMBL" id="UINC01185296">
    <property type="protein sequence ID" value="SVD96925.1"/>
    <property type="molecule type" value="Genomic_DNA"/>
</dbReference>
<evidence type="ECO:0000256" key="1">
    <source>
        <dbReference type="SAM" id="Phobius"/>
    </source>
</evidence>
<evidence type="ECO:0000313" key="2">
    <source>
        <dbReference type="EMBL" id="SVD96925.1"/>
    </source>
</evidence>
<organism evidence="2">
    <name type="scientific">marine metagenome</name>
    <dbReference type="NCBI Taxonomy" id="408172"/>
    <lineage>
        <taxon>unclassified sequences</taxon>
        <taxon>metagenomes</taxon>
        <taxon>ecological metagenomes</taxon>
    </lineage>
</organism>
<reference evidence="2" key="1">
    <citation type="submission" date="2018-05" db="EMBL/GenBank/DDBJ databases">
        <authorList>
            <person name="Lanie J.A."/>
            <person name="Ng W.-L."/>
            <person name="Kazmierczak K.M."/>
            <person name="Andrzejewski T.M."/>
            <person name="Davidsen T.M."/>
            <person name="Wayne K.J."/>
            <person name="Tettelin H."/>
            <person name="Glass J.I."/>
            <person name="Rusch D."/>
            <person name="Podicherti R."/>
            <person name="Tsui H.-C.T."/>
            <person name="Winkler M.E."/>
        </authorList>
    </citation>
    <scope>NUCLEOTIDE SEQUENCE</scope>
</reference>
<sequence>MPFFYFHKQGSMLPVFKMTKLWKTLKYVFWAILGVLLIILGFWLQSAGFEKLRKMRQMERVPEVSVLHVVPGEVS</sequence>
<keyword evidence="1" id="KW-0472">Membrane</keyword>
<gene>
    <name evidence="2" type="ORF">METZ01_LOCUS449779</name>
</gene>
<keyword evidence="1" id="KW-0812">Transmembrane</keyword>
<feature type="non-terminal residue" evidence="2">
    <location>
        <position position="75"/>
    </location>
</feature>
<feature type="transmembrane region" description="Helical" evidence="1">
    <location>
        <begin position="27"/>
        <end position="49"/>
    </location>
</feature>
<dbReference type="AlphaFoldDB" id="A0A382ZPA6"/>
<name>A0A382ZPA6_9ZZZZ</name>
<accession>A0A382ZPA6</accession>
<keyword evidence="1" id="KW-1133">Transmembrane helix</keyword>